<sequence length="150" mass="17312">MLLGDGESHLSGGSRIDRGCHASSRTNQKCPRATPVHQYLDSLGIFLERNGKWEADTFLQHDLRQHLMPLPLHLTWRTRLFLMVTQQREADLSTSMKTRVKRQMSIEVLLVKRTCNLRVDSVVFNSLRNTGTVKEMSQVHICLIQKVRYP</sequence>
<accession>A0A368HAH2</accession>
<dbReference type="Proteomes" id="UP000252519">
    <property type="component" value="Unassembled WGS sequence"/>
</dbReference>
<evidence type="ECO:0000313" key="2">
    <source>
        <dbReference type="EMBL" id="RCN53536.1"/>
    </source>
</evidence>
<keyword evidence="3" id="KW-1185">Reference proteome</keyword>
<evidence type="ECO:0000256" key="1">
    <source>
        <dbReference type="SAM" id="MobiDB-lite"/>
    </source>
</evidence>
<feature type="region of interest" description="Disordered" evidence="1">
    <location>
        <begin position="1"/>
        <end position="29"/>
    </location>
</feature>
<reference evidence="2 3" key="1">
    <citation type="submission" date="2014-10" db="EMBL/GenBank/DDBJ databases">
        <title>Draft genome of the hookworm Ancylostoma caninum.</title>
        <authorList>
            <person name="Mitreva M."/>
        </authorList>
    </citation>
    <scope>NUCLEOTIDE SEQUENCE [LARGE SCALE GENOMIC DNA]</scope>
    <source>
        <strain evidence="2 3">Baltimore</strain>
    </source>
</reference>
<name>A0A368HAH2_ANCCA</name>
<organism evidence="2 3">
    <name type="scientific">Ancylostoma caninum</name>
    <name type="common">Dog hookworm</name>
    <dbReference type="NCBI Taxonomy" id="29170"/>
    <lineage>
        <taxon>Eukaryota</taxon>
        <taxon>Metazoa</taxon>
        <taxon>Ecdysozoa</taxon>
        <taxon>Nematoda</taxon>
        <taxon>Chromadorea</taxon>
        <taxon>Rhabditida</taxon>
        <taxon>Rhabditina</taxon>
        <taxon>Rhabditomorpha</taxon>
        <taxon>Strongyloidea</taxon>
        <taxon>Ancylostomatidae</taxon>
        <taxon>Ancylostomatinae</taxon>
        <taxon>Ancylostoma</taxon>
    </lineage>
</organism>
<protein>
    <submittedName>
        <fullName evidence="2">Uncharacterized protein</fullName>
    </submittedName>
</protein>
<proteinExistence type="predicted"/>
<comment type="caution">
    <text evidence="2">The sequence shown here is derived from an EMBL/GenBank/DDBJ whole genome shotgun (WGS) entry which is preliminary data.</text>
</comment>
<dbReference type="AlphaFoldDB" id="A0A368HAH2"/>
<dbReference type="EMBL" id="JOJR01000001">
    <property type="protein sequence ID" value="RCN53536.1"/>
    <property type="molecule type" value="Genomic_DNA"/>
</dbReference>
<evidence type="ECO:0000313" key="3">
    <source>
        <dbReference type="Proteomes" id="UP000252519"/>
    </source>
</evidence>
<gene>
    <name evidence="2" type="ORF">ANCCAN_00029</name>
</gene>